<gene>
    <name evidence="2" type="ORF">CUJ84_Chr002156</name>
</gene>
<dbReference type="AlphaFoldDB" id="A0A2K9Z319"/>
<accession>A0A2K9Z319</accession>
<feature type="region of interest" description="Disordered" evidence="1">
    <location>
        <begin position="1"/>
        <end position="22"/>
    </location>
</feature>
<dbReference type="EMBL" id="CP025012">
    <property type="protein sequence ID" value="AUW42521.1"/>
    <property type="molecule type" value="Genomic_DNA"/>
</dbReference>
<reference evidence="2 3" key="1">
    <citation type="submission" date="2017-11" db="EMBL/GenBank/DDBJ databases">
        <title>Complete genome of Rhizobium leguminosarum Norway, an ineffective micro-symbiont.</title>
        <authorList>
            <person name="Hoffrichter A."/>
            <person name="Liang J."/>
            <person name="Brachmann A."/>
            <person name="Marin M."/>
        </authorList>
    </citation>
    <scope>NUCLEOTIDE SEQUENCE [LARGE SCALE GENOMIC DNA]</scope>
    <source>
        <strain evidence="2 3">Norway</strain>
    </source>
</reference>
<evidence type="ECO:0000256" key="1">
    <source>
        <dbReference type="SAM" id="MobiDB-lite"/>
    </source>
</evidence>
<organism evidence="2 3">
    <name type="scientific">Rhizobium leguminosarum</name>
    <dbReference type="NCBI Taxonomy" id="384"/>
    <lineage>
        <taxon>Bacteria</taxon>
        <taxon>Pseudomonadati</taxon>
        <taxon>Pseudomonadota</taxon>
        <taxon>Alphaproteobacteria</taxon>
        <taxon>Hyphomicrobiales</taxon>
        <taxon>Rhizobiaceae</taxon>
        <taxon>Rhizobium/Agrobacterium group</taxon>
        <taxon>Rhizobium</taxon>
    </lineage>
</organism>
<evidence type="ECO:0000313" key="2">
    <source>
        <dbReference type="EMBL" id="AUW42521.1"/>
    </source>
</evidence>
<sequence>MAHGGSSGFGPPQEEHEPPVPMMNLIAMIGPVGLTIR</sequence>
<proteinExistence type="predicted"/>
<evidence type="ECO:0000313" key="3">
    <source>
        <dbReference type="Proteomes" id="UP000238523"/>
    </source>
</evidence>
<protein>
    <submittedName>
        <fullName evidence="2">Uncharacterized protein</fullName>
    </submittedName>
</protein>
<dbReference type="Proteomes" id="UP000238523">
    <property type="component" value="Chromosome"/>
</dbReference>
<name>A0A2K9Z319_RHILE</name>